<dbReference type="InterPro" id="IPR018060">
    <property type="entry name" value="HTH_AraC"/>
</dbReference>
<dbReference type="InterPro" id="IPR018062">
    <property type="entry name" value="HTH_AraC-typ_CS"/>
</dbReference>
<dbReference type="Pfam" id="PF12833">
    <property type="entry name" value="HTH_18"/>
    <property type="match status" value="1"/>
</dbReference>
<evidence type="ECO:0000256" key="1">
    <source>
        <dbReference type="ARBA" id="ARBA00023015"/>
    </source>
</evidence>
<keyword evidence="3" id="KW-0804">Transcription</keyword>
<dbReference type="PROSITE" id="PS00041">
    <property type="entry name" value="HTH_ARAC_FAMILY_1"/>
    <property type="match status" value="1"/>
</dbReference>
<protein>
    <submittedName>
        <fullName evidence="5">AraC-like DNA-binding protein</fullName>
    </submittedName>
</protein>
<dbReference type="GO" id="GO:0043565">
    <property type="term" value="F:sequence-specific DNA binding"/>
    <property type="evidence" value="ECO:0007669"/>
    <property type="project" value="InterPro"/>
</dbReference>
<dbReference type="EMBL" id="QRDZ01000021">
    <property type="protein sequence ID" value="RED65155.1"/>
    <property type="molecule type" value="Genomic_DNA"/>
</dbReference>
<gene>
    <name evidence="5" type="ORF">DFP98_12146</name>
</gene>
<dbReference type="RefSeq" id="WP_116063083.1">
    <property type="nucleotide sequence ID" value="NZ_QRDZ01000021.1"/>
</dbReference>
<dbReference type="PROSITE" id="PS01124">
    <property type="entry name" value="HTH_ARAC_FAMILY_2"/>
    <property type="match status" value="1"/>
</dbReference>
<keyword evidence="1" id="KW-0805">Transcription regulation</keyword>
<accession>A0A3D9ITX3</accession>
<proteinExistence type="predicted"/>
<reference evidence="5 6" key="1">
    <citation type="submission" date="2018-07" db="EMBL/GenBank/DDBJ databases">
        <title>Genomic Encyclopedia of Type Strains, Phase III (KMG-III): the genomes of soil and plant-associated and newly described type strains.</title>
        <authorList>
            <person name="Whitman W."/>
        </authorList>
    </citation>
    <scope>NUCLEOTIDE SEQUENCE [LARGE SCALE GENOMIC DNA]</scope>
    <source>
        <strain evidence="5 6">CECT 7287</strain>
    </source>
</reference>
<evidence type="ECO:0000313" key="6">
    <source>
        <dbReference type="Proteomes" id="UP000256977"/>
    </source>
</evidence>
<evidence type="ECO:0000313" key="5">
    <source>
        <dbReference type="EMBL" id="RED65155.1"/>
    </source>
</evidence>
<evidence type="ECO:0000256" key="2">
    <source>
        <dbReference type="ARBA" id="ARBA00023125"/>
    </source>
</evidence>
<dbReference type="PANTHER" id="PTHR47893:SF1">
    <property type="entry name" value="REGULATORY PROTEIN PCHR"/>
    <property type="match status" value="1"/>
</dbReference>
<dbReference type="Gene3D" id="1.10.10.60">
    <property type="entry name" value="Homeodomain-like"/>
    <property type="match status" value="2"/>
</dbReference>
<keyword evidence="2 5" id="KW-0238">DNA-binding</keyword>
<feature type="domain" description="HTH araC/xylS-type" evidence="4">
    <location>
        <begin position="218"/>
        <end position="316"/>
    </location>
</feature>
<evidence type="ECO:0000259" key="4">
    <source>
        <dbReference type="PROSITE" id="PS01124"/>
    </source>
</evidence>
<dbReference type="SMART" id="SM00342">
    <property type="entry name" value="HTH_ARAC"/>
    <property type="match status" value="1"/>
</dbReference>
<dbReference type="InterPro" id="IPR009057">
    <property type="entry name" value="Homeodomain-like_sf"/>
</dbReference>
<dbReference type="SUPFAM" id="SSF46689">
    <property type="entry name" value="Homeodomain-like"/>
    <property type="match status" value="2"/>
</dbReference>
<dbReference type="OrthoDB" id="9782503at2"/>
<evidence type="ECO:0000256" key="3">
    <source>
        <dbReference type="ARBA" id="ARBA00023163"/>
    </source>
</evidence>
<name>A0A3D9ITX3_9BACL</name>
<dbReference type="GO" id="GO:0003700">
    <property type="term" value="F:DNA-binding transcription factor activity"/>
    <property type="evidence" value="ECO:0007669"/>
    <property type="project" value="InterPro"/>
</dbReference>
<dbReference type="PANTHER" id="PTHR47893">
    <property type="entry name" value="REGULATORY PROTEIN PCHR"/>
    <property type="match status" value="1"/>
</dbReference>
<comment type="caution">
    <text evidence="5">The sequence shown here is derived from an EMBL/GenBank/DDBJ whole genome shotgun (WGS) entry which is preliminary data.</text>
</comment>
<dbReference type="AlphaFoldDB" id="A0A3D9ITX3"/>
<keyword evidence="6" id="KW-1185">Reference proteome</keyword>
<sequence>MNASLDTIYQLYFDTAPFSRIGPTTYSLSPSVGEGTIHRLSTYSGIEIVYSEYRLHSRQTNRFATRERMVELQFAMSGRRSASISGLDFTLESGKGALLLMQDFDVKFDFGCEEPICSFALGIPVELFEYAMSALTRPVNRHFERLTEGAVFKQLDFMPDERGLNLANQLIGELRGTGRSPLLMEAAAYELLNLYFMQLFDPVPVCEGLSREDLRRVRRAAEILEAEMRHPPSLLALAKRVGINDFKLKKGFKAIFQSTVFDYLRQIRMDHAMKLLRSGHCNVTQAGIETGYSNISAFSEQFGKTFGIKPSAVKRIY</sequence>
<dbReference type="InterPro" id="IPR053142">
    <property type="entry name" value="PchR_regulatory_protein"/>
</dbReference>
<organism evidence="5 6">
    <name type="scientific">Cohnella phaseoli</name>
    <dbReference type="NCBI Taxonomy" id="456490"/>
    <lineage>
        <taxon>Bacteria</taxon>
        <taxon>Bacillati</taxon>
        <taxon>Bacillota</taxon>
        <taxon>Bacilli</taxon>
        <taxon>Bacillales</taxon>
        <taxon>Paenibacillaceae</taxon>
        <taxon>Cohnella</taxon>
    </lineage>
</organism>
<dbReference type="Proteomes" id="UP000256977">
    <property type="component" value="Unassembled WGS sequence"/>
</dbReference>